<comment type="caution">
    <text evidence="4">The sequence shown here is derived from an EMBL/GenBank/DDBJ whole genome shotgun (WGS) entry which is preliminary data.</text>
</comment>
<dbReference type="RefSeq" id="WP_133767481.1">
    <property type="nucleotide sequence ID" value="NZ_BAAARP010000001.1"/>
</dbReference>
<dbReference type="EMBL" id="SOAM01000004">
    <property type="protein sequence ID" value="TDS74816.1"/>
    <property type="molecule type" value="Genomic_DNA"/>
</dbReference>
<dbReference type="Proteomes" id="UP000295344">
    <property type="component" value="Unassembled WGS sequence"/>
</dbReference>
<name>A0A4R7FEG0_9MICO</name>
<feature type="domain" description="GerMN" evidence="2">
    <location>
        <begin position="177"/>
        <end position="274"/>
    </location>
</feature>
<keyword evidence="1" id="KW-0732">Signal</keyword>
<keyword evidence="4" id="KW-0449">Lipoprotein</keyword>
<organism evidence="4 5">
    <name type="scientific">Amnibacterium kyonggiense</name>
    <dbReference type="NCBI Taxonomy" id="595671"/>
    <lineage>
        <taxon>Bacteria</taxon>
        <taxon>Bacillati</taxon>
        <taxon>Actinomycetota</taxon>
        <taxon>Actinomycetes</taxon>
        <taxon>Micrococcales</taxon>
        <taxon>Microbacteriaceae</taxon>
        <taxon>Amnibacterium</taxon>
    </lineage>
</organism>
<dbReference type="Pfam" id="PF10646">
    <property type="entry name" value="Germane"/>
    <property type="match status" value="1"/>
</dbReference>
<dbReference type="AlphaFoldDB" id="A0A4R7FEG0"/>
<dbReference type="InterPro" id="IPR019606">
    <property type="entry name" value="GerMN"/>
</dbReference>
<evidence type="ECO:0000259" key="3">
    <source>
        <dbReference type="Pfam" id="PF25976"/>
    </source>
</evidence>
<evidence type="ECO:0000313" key="5">
    <source>
        <dbReference type="Proteomes" id="UP000295344"/>
    </source>
</evidence>
<keyword evidence="5" id="KW-1185">Reference proteome</keyword>
<dbReference type="Pfam" id="PF25976">
    <property type="entry name" value="LpqB_N"/>
    <property type="match status" value="1"/>
</dbReference>
<evidence type="ECO:0000259" key="2">
    <source>
        <dbReference type="Pfam" id="PF10646"/>
    </source>
</evidence>
<dbReference type="OrthoDB" id="3226781at2"/>
<gene>
    <name evidence="4" type="ORF">CLV52_3337</name>
</gene>
<feature type="domain" description="Lipoprotein LpqB N-terminal" evidence="3">
    <location>
        <begin position="48"/>
        <end position="160"/>
    </location>
</feature>
<evidence type="ECO:0000313" key="4">
    <source>
        <dbReference type="EMBL" id="TDS74816.1"/>
    </source>
</evidence>
<protein>
    <submittedName>
        <fullName evidence="4">Lipoprotein LpqB-like beta-propeller protein</fullName>
    </submittedName>
</protein>
<accession>A0A4R7FEG0</accession>
<dbReference type="InterPro" id="IPR059026">
    <property type="entry name" value="LpqB_N"/>
</dbReference>
<dbReference type="PROSITE" id="PS51257">
    <property type="entry name" value="PROKAR_LIPOPROTEIN"/>
    <property type="match status" value="1"/>
</dbReference>
<reference evidence="4 5" key="1">
    <citation type="submission" date="2019-03" db="EMBL/GenBank/DDBJ databases">
        <title>Genomic Encyclopedia of Archaeal and Bacterial Type Strains, Phase II (KMG-II): from individual species to whole genera.</title>
        <authorList>
            <person name="Goeker M."/>
        </authorList>
    </citation>
    <scope>NUCLEOTIDE SEQUENCE [LARGE SCALE GENOMIC DNA]</scope>
    <source>
        <strain evidence="4 5">DSM 24782</strain>
    </source>
</reference>
<sequence>MRRPAIVLVAAAVLLLAGCSVIPTSGTVKPGTTEAPNGTQLVYIPNDPVAGAGQAEIVSGFLTAASGRAPFTVAKKYLTDGFAKQWRPTTRVLVQESLAKLSTDGDEVRAEIPVSASVDANGLYTPESRTVPLSFHLVQQRGQWRIDSAPNGIVLTVPVFQTTYQPRLLQFYDGSWTRLVSDRRWFPVPRTADDPSAGVRPIVNALIGGPEGPLSNGVAANALQGAKLVGISPTTAGVTTVTLTTPGRRADATVTGRMQQQLVQSLGPTAPPIRLVVDDLVIPQAQPLTDQLSTEAYVLIGSRFGSLSPTGAFTEDRTLGARIAAAKPTSITVSLRQRLAAVLNAAGDVAIVTSTGAPRTVDSRSGLLAPTLDQRGWVYSTPPSGDLLAMNGKDTRRLTADFGDATVSAIQASPDGTRLLVLLDTPTGPQAVVAGILRNASGAPTGLTPVGAQNRIELGGASSSINGATWIDDADVAFLASGNDSDQVTTQQLGGIGGTLGQFANVTDIVGTTSTADLRILVQSGAVYFWNGSNWQQQSDPTSEISVLAVQR</sequence>
<evidence type="ECO:0000256" key="1">
    <source>
        <dbReference type="SAM" id="SignalP"/>
    </source>
</evidence>
<feature type="signal peptide" evidence="1">
    <location>
        <begin position="1"/>
        <end position="25"/>
    </location>
</feature>
<feature type="chain" id="PRO_5039108056" evidence="1">
    <location>
        <begin position="26"/>
        <end position="552"/>
    </location>
</feature>
<proteinExistence type="predicted"/>